<dbReference type="InterPro" id="IPR001279">
    <property type="entry name" value="Metallo-B-lactamas"/>
</dbReference>
<evidence type="ECO:0000256" key="3">
    <source>
        <dbReference type="ARBA" id="ARBA00022833"/>
    </source>
</evidence>
<dbReference type="Gene3D" id="3.60.15.30">
    <property type="entry name" value="Metallo-beta-lactamase domain"/>
    <property type="match status" value="1"/>
</dbReference>
<dbReference type="PANTHER" id="PTHR43223:SF1">
    <property type="entry name" value="ALKYL_ARYL-SULFATASE BDS1"/>
    <property type="match status" value="1"/>
</dbReference>
<dbReference type="STRING" id="391936.S7S_00205"/>
<dbReference type="OrthoDB" id="9815874at2"/>
<dbReference type="GO" id="GO:0018741">
    <property type="term" value="F:linear primary-alkylsulfatase activity"/>
    <property type="evidence" value="ECO:0007669"/>
    <property type="project" value="InterPro"/>
</dbReference>
<dbReference type="KEGG" id="apac:S7S_00205"/>
<dbReference type="InterPro" id="IPR036527">
    <property type="entry name" value="SCP2_sterol-bd_dom_sf"/>
</dbReference>
<dbReference type="Pfam" id="PF00753">
    <property type="entry name" value="Lactamase_B"/>
    <property type="match status" value="1"/>
</dbReference>
<evidence type="ECO:0000259" key="5">
    <source>
        <dbReference type="SMART" id="SM00849"/>
    </source>
</evidence>
<dbReference type="SUPFAM" id="SSF55718">
    <property type="entry name" value="SCP-like"/>
    <property type="match status" value="1"/>
</dbReference>
<dbReference type="PROSITE" id="PS51257">
    <property type="entry name" value="PROKAR_LIPOPROTEIN"/>
    <property type="match status" value="1"/>
</dbReference>
<keyword evidence="3" id="KW-0862">Zinc</keyword>
<dbReference type="Gene3D" id="3.30.1050.10">
    <property type="entry name" value="SCP2 sterol-binding domain"/>
    <property type="match status" value="1"/>
</dbReference>
<organism evidence="6 7">
    <name type="scientific">Isoalcanivorax pacificus W11-5</name>
    <dbReference type="NCBI Taxonomy" id="391936"/>
    <lineage>
        <taxon>Bacteria</taxon>
        <taxon>Pseudomonadati</taxon>
        <taxon>Pseudomonadota</taxon>
        <taxon>Gammaproteobacteria</taxon>
        <taxon>Oceanospirillales</taxon>
        <taxon>Alcanivoracaceae</taxon>
        <taxon>Isoalcanivorax</taxon>
    </lineage>
</organism>
<reference evidence="6 7" key="1">
    <citation type="journal article" date="2012" name="J. Bacteriol.">
        <title>Genome sequence of an alkane-degrading bacterium, Alcanivorax pacificus type strain W11-5, isolated from deep sea sediment.</title>
        <authorList>
            <person name="Lai Q."/>
            <person name="Shao Z."/>
        </authorList>
    </citation>
    <scope>NUCLEOTIDE SEQUENCE [LARGE SCALE GENOMIC DNA]</scope>
    <source>
        <strain evidence="6 7">W11-5</strain>
    </source>
</reference>
<dbReference type="Proteomes" id="UP000006764">
    <property type="component" value="Chromosome"/>
</dbReference>
<feature type="domain" description="Metallo-beta-lactamase" evidence="5">
    <location>
        <begin position="58"/>
        <end position="270"/>
    </location>
</feature>
<evidence type="ECO:0000256" key="4">
    <source>
        <dbReference type="ARBA" id="ARBA00033751"/>
    </source>
</evidence>
<dbReference type="InterPro" id="IPR044097">
    <property type="entry name" value="Bds1/SdsA1_MBL-fold"/>
</dbReference>
<evidence type="ECO:0000313" key="7">
    <source>
        <dbReference type="Proteomes" id="UP000006764"/>
    </source>
</evidence>
<dbReference type="InterPro" id="IPR052195">
    <property type="entry name" value="Bact_Alkyl/Aryl-Sulfatase"/>
</dbReference>
<dbReference type="GO" id="GO:0046983">
    <property type="term" value="F:protein dimerization activity"/>
    <property type="evidence" value="ECO:0007669"/>
    <property type="project" value="InterPro"/>
</dbReference>
<dbReference type="InterPro" id="IPR029228">
    <property type="entry name" value="Alkyl_sulf_dimr"/>
</dbReference>
<dbReference type="Gene3D" id="1.25.40.880">
    <property type="entry name" value="Alkyl sulfatase, dimerisation domain"/>
    <property type="match status" value="1"/>
</dbReference>
<dbReference type="HOGENOM" id="CLU_014655_0_1_6"/>
<dbReference type="PANTHER" id="PTHR43223">
    <property type="entry name" value="ALKYL/ARYL-SULFATASE"/>
    <property type="match status" value="1"/>
</dbReference>
<dbReference type="SMART" id="SM00849">
    <property type="entry name" value="Lactamase_B"/>
    <property type="match status" value="1"/>
</dbReference>
<comment type="similarity">
    <text evidence="4">Belongs to the metallo-beta-lactamase superfamily. Type III sulfatase family.</text>
</comment>
<protein>
    <submittedName>
        <fullName evidence="6">Beta-lactamase domain-containing protein</fullName>
    </submittedName>
</protein>
<evidence type="ECO:0000256" key="2">
    <source>
        <dbReference type="ARBA" id="ARBA00022801"/>
    </source>
</evidence>
<gene>
    <name evidence="6" type="ORF">S7S_00205</name>
</gene>
<dbReference type="CDD" id="cd07710">
    <property type="entry name" value="arylsulfatase_Sdsa1-like_MBL-fold"/>
    <property type="match status" value="1"/>
</dbReference>
<dbReference type="GO" id="GO:0046872">
    <property type="term" value="F:metal ion binding"/>
    <property type="evidence" value="ECO:0007669"/>
    <property type="project" value="UniProtKB-KW"/>
</dbReference>
<dbReference type="InterPro" id="IPR036866">
    <property type="entry name" value="RibonucZ/Hydroxyglut_hydro"/>
</dbReference>
<dbReference type="InterPro" id="IPR029229">
    <property type="entry name" value="Alkyl_sulf_C"/>
</dbReference>
<dbReference type="Pfam" id="PF14864">
    <property type="entry name" value="Alkyl_sulf_C"/>
    <property type="match status" value="1"/>
</dbReference>
<keyword evidence="7" id="KW-1185">Reference proteome</keyword>
<dbReference type="GO" id="GO:0018909">
    <property type="term" value="P:dodecyl sulfate metabolic process"/>
    <property type="evidence" value="ECO:0007669"/>
    <property type="project" value="InterPro"/>
</dbReference>
<evidence type="ECO:0000256" key="1">
    <source>
        <dbReference type="ARBA" id="ARBA00022723"/>
    </source>
</evidence>
<sequence length="566" mass="62152">MRHLCLLLTAALLGGCGDEAATTTPLRSPEGLHAHSELFEREVIEVTEGVHVAVGFGLANSIMIEGDDGLIIIDTLESVEGAGKVLRAFRAISDKPVAAIIYTHNHTDHVFGAAAFAEGRDIPVYAHDSTAYYINRVINVVQPIITTRSMRMFGNHLEEDGLVNAGIGKALLLTPDHTLNALPPTHTFADRMHVSIAGVELELVHAPGETNDQIMVWYPAKRVLFSGDNIYETFPNLYTIRGTPHRDVLQWANSLDQMRALHAEHLVPSHTRPVSGADTITALLTDYRDAIRFVHDQTVRYMNHGLTPDDIIQRVTLPPHLAGHPWLQEYYGTVAWSVRSIFDGYLGWFDGNPAHLQPLPLAQKAAAMADLAGGAQALLERAVAAQENGEAQWALELTDYLLVVLPDDQRVTDLRAAALRTLGEAESNPNARHYYLTMAEELRDGLVPGFRMKTPPAFLASLPIENYMHTMPILLKAEETLEVDAHIGFRFTDTGKAFTLAIRRGVASVSEGETEGATATLVAPEQVWKEVAAGERNFLVTVAGSDMGVEGSRTGLLRFLSYFERR</sequence>
<dbReference type="EMBL" id="CP004387">
    <property type="protein sequence ID" value="AJD46465.1"/>
    <property type="molecule type" value="Genomic_DNA"/>
</dbReference>
<dbReference type="Pfam" id="PF14863">
    <property type="entry name" value="Alkyl_sulf_dimr"/>
    <property type="match status" value="1"/>
</dbReference>
<dbReference type="RefSeq" id="WP_008734309.1">
    <property type="nucleotide sequence ID" value="NZ_CP004387.1"/>
</dbReference>
<name>A0A0B4XID8_9GAMM</name>
<accession>A0A0B4XID8</accession>
<evidence type="ECO:0000313" key="6">
    <source>
        <dbReference type="EMBL" id="AJD46465.1"/>
    </source>
</evidence>
<dbReference type="AlphaFoldDB" id="A0A0B4XID8"/>
<proteinExistence type="inferred from homology"/>
<dbReference type="SUPFAM" id="SSF56281">
    <property type="entry name" value="Metallo-hydrolase/oxidoreductase"/>
    <property type="match status" value="1"/>
</dbReference>
<keyword evidence="2" id="KW-0378">Hydrolase</keyword>
<keyword evidence="1" id="KW-0479">Metal-binding</keyword>
<dbReference type="InterPro" id="IPR038536">
    <property type="entry name" value="Alkyl/aryl-sulf_dimr_sf"/>
</dbReference>